<sequence length="180" mass="19089">MLPLVTQPAEAAQSTPTRPAAAHAALGSPGEYPAGAAARAVERVRSVWDDLAMCESSGDWHINTGNTFYGGLQFWQPTWELFGGLKYAARADLATPAQQIAVAEAVLQVQGWGAWPVCSKRLGLSDHTHLVHTVGIGETLSDIAADYGVSGGWQRLFELNRAVVGADPDRLVAGLVLTVK</sequence>
<evidence type="ECO:0000313" key="6">
    <source>
        <dbReference type="Proteomes" id="UP001152519"/>
    </source>
</evidence>
<dbReference type="InterPro" id="IPR018392">
    <property type="entry name" value="LysM"/>
</dbReference>
<dbReference type="CDD" id="cd13925">
    <property type="entry name" value="RPF"/>
    <property type="match status" value="1"/>
</dbReference>
<dbReference type="InterPro" id="IPR023346">
    <property type="entry name" value="Lysozyme-like_dom_sf"/>
</dbReference>
<dbReference type="Gene3D" id="3.10.350.10">
    <property type="entry name" value="LysM domain"/>
    <property type="match status" value="1"/>
</dbReference>
<dbReference type="Pfam" id="PF06737">
    <property type="entry name" value="Transglycosylas"/>
    <property type="match status" value="1"/>
</dbReference>
<evidence type="ECO:0000313" key="5">
    <source>
        <dbReference type="EMBL" id="CAG6397252.1"/>
    </source>
</evidence>
<dbReference type="InterPro" id="IPR010618">
    <property type="entry name" value="RPF"/>
</dbReference>
<keyword evidence="6" id="KW-1185">Reference proteome</keyword>
<comment type="similarity">
    <text evidence="1">Belongs to the transglycosylase family. Rpf subfamily.</text>
</comment>
<dbReference type="EMBL" id="CAJSLV010000082">
    <property type="protein sequence ID" value="CAG6397252.1"/>
    <property type="molecule type" value="Genomic_DNA"/>
</dbReference>
<proteinExistence type="inferred from homology"/>
<organism evidence="5 6">
    <name type="scientific">Actinacidiphila cocklensis</name>
    <dbReference type="NCBI Taxonomy" id="887465"/>
    <lineage>
        <taxon>Bacteria</taxon>
        <taxon>Bacillati</taxon>
        <taxon>Actinomycetota</taxon>
        <taxon>Actinomycetes</taxon>
        <taxon>Kitasatosporales</taxon>
        <taxon>Streptomycetaceae</taxon>
        <taxon>Actinacidiphila</taxon>
    </lineage>
</organism>
<dbReference type="InterPro" id="IPR036779">
    <property type="entry name" value="LysM_dom_sf"/>
</dbReference>
<evidence type="ECO:0000259" key="4">
    <source>
        <dbReference type="PROSITE" id="PS51782"/>
    </source>
</evidence>
<dbReference type="CDD" id="cd00118">
    <property type="entry name" value="LysM"/>
    <property type="match status" value="1"/>
</dbReference>
<evidence type="ECO:0000256" key="2">
    <source>
        <dbReference type="ARBA" id="ARBA00022801"/>
    </source>
</evidence>
<feature type="region of interest" description="Disordered" evidence="3">
    <location>
        <begin position="1"/>
        <end position="26"/>
    </location>
</feature>
<dbReference type="Pfam" id="PF01476">
    <property type="entry name" value="LysM"/>
    <property type="match status" value="1"/>
</dbReference>
<keyword evidence="2" id="KW-0378">Hydrolase</keyword>
<dbReference type="Gene3D" id="1.10.530.10">
    <property type="match status" value="1"/>
</dbReference>
<evidence type="ECO:0000256" key="1">
    <source>
        <dbReference type="ARBA" id="ARBA00010830"/>
    </source>
</evidence>
<dbReference type="GO" id="GO:0016787">
    <property type="term" value="F:hydrolase activity"/>
    <property type="evidence" value="ECO:0007669"/>
    <property type="project" value="UniProtKB-KW"/>
</dbReference>
<dbReference type="SMART" id="SM00257">
    <property type="entry name" value="LysM"/>
    <property type="match status" value="1"/>
</dbReference>
<feature type="domain" description="LysM" evidence="4">
    <location>
        <begin position="130"/>
        <end position="179"/>
    </location>
</feature>
<accession>A0A9W4DVR1</accession>
<dbReference type="Proteomes" id="UP001152519">
    <property type="component" value="Unassembled WGS sequence"/>
</dbReference>
<name>A0A9W4DVR1_9ACTN</name>
<protein>
    <submittedName>
        <fullName evidence="5">LysM domain-containing protein</fullName>
    </submittedName>
</protein>
<dbReference type="PROSITE" id="PS51782">
    <property type="entry name" value="LYSM"/>
    <property type="match status" value="1"/>
</dbReference>
<comment type="caution">
    <text evidence="5">The sequence shown here is derived from an EMBL/GenBank/DDBJ whole genome shotgun (WGS) entry which is preliminary data.</text>
</comment>
<dbReference type="AlphaFoldDB" id="A0A9W4DVR1"/>
<reference evidence="5" key="1">
    <citation type="submission" date="2021-05" db="EMBL/GenBank/DDBJ databases">
        <authorList>
            <person name="Arsene-Ploetze F."/>
        </authorList>
    </citation>
    <scope>NUCLEOTIDE SEQUENCE</scope>
    <source>
        <strain evidence="5">DSM 42138</strain>
    </source>
</reference>
<gene>
    <name evidence="5" type="ORF">SCOCK_500039</name>
</gene>
<dbReference type="SUPFAM" id="SSF53955">
    <property type="entry name" value="Lysozyme-like"/>
    <property type="match status" value="1"/>
</dbReference>
<evidence type="ECO:0000256" key="3">
    <source>
        <dbReference type="SAM" id="MobiDB-lite"/>
    </source>
</evidence>